<keyword evidence="1" id="KW-0472">Membrane</keyword>
<dbReference type="VEuPathDB" id="VectorBase:LLOJ008244"/>
<dbReference type="VEuPathDB" id="VectorBase:LLONM1_000644"/>
<proteinExistence type="predicted"/>
<feature type="transmembrane region" description="Helical" evidence="1">
    <location>
        <begin position="20"/>
        <end position="40"/>
    </location>
</feature>
<dbReference type="InterPro" id="IPR012464">
    <property type="entry name" value="DUF1676"/>
</dbReference>
<dbReference type="GO" id="GO:0016020">
    <property type="term" value="C:membrane"/>
    <property type="evidence" value="ECO:0007669"/>
    <property type="project" value="TreeGrafter"/>
</dbReference>
<evidence type="ECO:0000313" key="3">
    <source>
        <dbReference type="Proteomes" id="UP000092461"/>
    </source>
</evidence>
<dbReference type="Proteomes" id="UP000092461">
    <property type="component" value="Unassembled WGS sequence"/>
</dbReference>
<keyword evidence="3" id="KW-1185">Reference proteome</keyword>
<sequence>MRPKAENEARRRRHHMLPMIAIGFTALGMILMPMGFQFLAVLGGKALLLAKMALILASINGLKRLAASGLSYGLYQNIPQQQGPTGLYFDRNDPTQYSHPKGFLSADTITKLTKHRSI</sequence>
<keyword evidence="1" id="KW-1133">Transmembrane helix</keyword>
<evidence type="ECO:0000256" key="1">
    <source>
        <dbReference type="SAM" id="Phobius"/>
    </source>
</evidence>
<protein>
    <submittedName>
        <fullName evidence="2">Uncharacterized protein</fullName>
    </submittedName>
</protein>
<reference evidence="2" key="1">
    <citation type="submission" date="2020-05" db="UniProtKB">
        <authorList>
            <consortium name="EnsemblMetazoa"/>
        </authorList>
    </citation>
    <scope>IDENTIFICATION</scope>
    <source>
        <strain evidence="2">Jacobina</strain>
    </source>
</reference>
<dbReference type="PANTHER" id="PTHR21879">
    <property type="entry name" value="FI03362P-RELATED-RELATED"/>
    <property type="match status" value="1"/>
</dbReference>
<accession>A0A1B0CTP4</accession>
<organism evidence="2 3">
    <name type="scientific">Lutzomyia longipalpis</name>
    <name type="common">Sand fly</name>
    <dbReference type="NCBI Taxonomy" id="7200"/>
    <lineage>
        <taxon>Eukaryota</taxon>
        <taxon>Metazoa</taxon>
        <taxon>Ecdysozoa</taxon>
        <taxon>Arthropoda</taxon>
        <taxon>Hexapoda</taxon>
        <taxon>Insecta</taxon>
        <taxon>Pterygota</taxon>
        <taxon>Neoptera</taxon>
        <taxon>Endopterygota</taxon>
        <taxon>Diptera</taxon>
        <taxon>Nematocera</taxon>
        <taxon>Psychodoidea</taxon>
        <taxon>Psychodidae</taxon>
        <taxon>Lutzomyia</taxon>
        <taxon>Lutzomyia</taxon>
    </lineage>
</organism>
<dbReference type="EMBL" id="AJWK01027795">
    <property type="status" value="NOT_ANNOTATED_CDS"/>
    <property type="molecule type" value="Genomic_DNA"/>
</dbReference>
<dbReference type="PANTHER" id="PTHR21879:SF8">
    <property type="entry name" value="OSIRIS 23"/>
    <property type="match status" value="1"/>
</dbReference>
<dbReference type="Pfam" id="PF07898">
    <property type="entry name" value="DUF1676"/>
    <property type="match status" value="1"/>
</dbReference>
<dbReference type="EnsemblMetazoa" id="LLOJ008244-RA">
    <property type="protein sequence ID" value="LLOJ008244-PA"/>
    <property type="gene ID" value="LLOJ008244"/>
</dbReference>
<keyword evidence="1" id="KW-0812">Transmembrane</keyword>
<dbReference type="AlphaFoldDB" id="A0A1B0CTP4"/>
<evidence type="ECO:0000313" key="2">
    <source>
        <dbReference type="EnsemblMetazoa" id="LLOJ008244-PA"/>
    </source>
</evidence>
<name>A0A1B0CTP4_LUTLO</name>